<keyword evidence="1" id="KW-0378">Hydrolase</keyword>
<dbReference type="CDD" id="cd07016">
    <property type="entry name" value="S14_ClpP_1"/>
    <property type="match status" value="1"/>
</dbReference>
<dbReference type="EMBL" id="CP050549">
    <property type="protein sequence ID" value="QND42405.1"/>
    <property type="molecule type" value="Genomic_DNA"/>
</dbReference>
<dbReference type="AlphaFoldDB" id="A0A7G6RJH3"/>
<evidence type="ECO:0000313" key="2">
    <source>
        <dbReference type="Proteomes" id="UP000515518"/>
    </source>
</evidence>
<sequence length="152" mass="16372">MSKLIVDGELMLYGPVGFTDFWDESGFTSSQVIEALVALSGDIVVRLNSGGGIAMEGSAIHNALKRHDGRVIVKIDAIAASAASLIAMAGDEIEMPLGTLLMIHEPSGMTLGPADDHRRAMPRSRNDDRRVCASLCRAHRPFRKRNSPDDEG</sequence>
<dbReference type="SUPFAM" id="SSF52096">
    <property type="entry name" value="ClpP/crotonase"/>
    <property type="match status" value="1"/>
</dbReference>
<evidence type="ECO:0000313" key="1">
    <source>
        <dbReference type="EMBL" id="QND42405.1"/>
    </source>
</evidence>
<proteinExistence type="predicted"/>
<protein>
    <submittedName>
        <fullName evidence="1">Clp protease ClpP</fullName>
    </submittedName>
</protein>
<keyword evidence="1" id="KW-0645">Protease</keyword>
<dbReference type="GO" id="GO:0008233">
    <property type="term" value="F:peptidase activity"/>
    <property type="evidence" value="ECO:0007669"/>
    <property type="project" value="UniProtKB-KW"/>
</dbReference>
<organism evidence="1 2">
    <name type="scientific">Rhizobium leguminosarum bv. viciae</name>
    <dbReference type="NCBI Taxonomy" id="387"/>
    <lineage>
        <taxon>Bacteria</taxon>
        <taxon>Pseudomonadati</taxon>
        <taxon>Pseudomonadota</taxon>
        <taxon>Alphaproteobacteria</taxon>
        <taxon>Hyphomicrobiales</taxon>
        <taxon>Rhizobiaceae</taxon>
        <taxon>Rhizobium/Agrobacterium group</taxon>
        <taxon>Rhizobium</taxon>
    </lineage>
</organism>
<dbReference type="Gene3D" id="3.90.226.10">
    <property type="entry name" value="2-enoyl-CoA Hydratase, Chain A, domain 1"/>
    <property type="match status" value="1"/>
</dbReference>
<name>A0A7G6RJH3_RHILV</name>
<dbReference type="Proteomes" id="UP000515518">
    <property type="component" value="Chromosome"/>
</dbReference>
<dbReference type="Pfam" id="PF00574">
    <property type="entry name" value="CLP_protease"/>
    <property type="match status" value="1"/>
</dbReference>
<dbReference type="GO" id="GO:0006508">
    <property type="term" value="P:proteolysis"/>
    <property type="evidence" value="ECO:0007669"/>
    <property type="project" value="UniProtKB-KW"/>
</dbReference>
<gene>
    <name evidence="1" type="ORF">HB770_11795</name>
</gene>
<accession>A0A7G6RJH3</accession>
<dbReference type="InterPro" id="IPR023562">
    <property type="entry name" value="ClpP/TepA"/>
</dbReference>
<dbReference type="InterPro" id="IPR029045">
    <property type="entry name" value="ClpP/crotonase-like_dom_sf"/>
</dbReference>
<reference evidence="2" key="1">
    <citation type="journal article" date="2020" name="Mol. Plant Microbe">
        <title>Rhizobial microsymbionts of the narrowly endemic Oxytropis species growing in Kamchatka are characterized by significant genetic diversity and possess a set of genes that are associated with T3SS and T6SS secretion systems and can affect the development of symbiosis.</title>
        <authorList>
            <person name="Safronova V."/>
            <person name="Guro P."/>
            <person name="Sazanova A."/>
            <person name="Kuznetsova I."/>
            <person name="Belimov A."/>
            <person name="Yakubov V."/>
            <person name="Chirak E."/>
            <person name="Afonin A."/>
            <person name="Gogolev Y."/>
            <person name="Andronov E."/>
            <person name="Tikhonovich I."/>
        </authorList>
    </citation>
    <scope>NUCLEOTIDE SEQUENCE [LARGE SCALE GENOMIC DNA]</scope>
    <source>
        <strain evidence="2">RCAM0610</strain>
    </source>
</reference>